<reference evidence="2 3" key="1">
    <citation type="journal article" date="2019" name="Commun. Biol.">
        <title>The bagworm genome reveals a unique fibroin gene that provides high tensile strength.</title>
        <authorList>
            <person name="Kono N."/>
            <person name="Nakamura H."/>
            <person name="Ohtoshi R."/>
            <person name="Tomita M."/>
            <person name="Numata K."/>
            <person name="Arakawa K."/>
        </authorList>
    </citation>
    <scope>NUCLEOTIDE SEQUENCE [LARGE SCALE GENOMIC DNA]</scope>
</reference>
<keyword evidence="3" id="KW-1185">Reference proteome</keyword>
<sequence length="370" mass="40586">MLQVCEGLSMRLSSIHSSEEEHFIVNGIRQSGDYSAGPSTGGAGSRAAGPPVVDGPQPMAYQRWSPRNVSLADSNGTCVWGCSGNLHRFHRNLVDFLVNTQMRHNGRVRVQAQAGLRGVSSETRPWRRAPAVSPANYPATYDNGLDYWVNIVGTEGTRLNQDRDRNRNKKRSKLKAEPESKAGSESEPAQVESGSGTRAIPQSGFACDNSRGRRATRDNAAVACGRADQACYTQFLFGFNKMRCELFRQLRDEGSGERYCGVTRALGGGGRAASLHALTTKRKTVLKNLRTYNFSTQGRVFVEMARGGTNRVSLADVHLKEGVIQSPNYPEFLLPNLECVFNILAPTQVGVNPLKYACSQVTLDQTWNAR</sequence>
<accession>A0A4C2ACU1</accession>
<evidence type="ECO:0000256" key="1">
    <source>
        <dbReference type="SAM" id="MobiDB-lite"/>
    </source>
</evidence>
<evidence type="ECO:0000313" key="3">
    <source>
        <dbReference type="Proteomes" id="UP000299102"/>
    </source>
</evidence>
<dbReference type="OrthoDB" id="418245at2759"/>
<organism evidence="2 3">
    <name type="scientific">Eumeta variegata</name>
    <name type="common">Bagworm moth</name>
    <name type="synonym">Eumeta japonica</name>
    <dbReference type="NCBI Taxonomy" id="151549"/>
    <lineage>
        <taxon>Eukaryota</taxon>
        <taxon>Metazoa</taxon>
        <taxon>Ecdysozoa</taxon>
        <taxon>Arthropoda</taxon>
        <taxon>Hexapoda</taxon>
        <taxon>Insecta</taxon>
        <taxon>Pterygota</taxon>
        <taxon>Neoptera</taxon>
        <taxon>Endopterygota</taxon>
        <taxon>Lepidoptera</taxon>
        <taxon>Glossata</taxon>
        <taxon>Ditrysia</taxon>
        <taxon>Tineoidea</taxon>
        <taxon>Psychidae</taxon>
        <taxon>Oiketicinae</taxon>
        <taxon>Eumeta</taxon>
    </lineage>
</organism>
<dbReference type="EMBL" id="BGZK01002974">
    <property type="protein sequence ID" value="GBP97632.1"/>
    <property type="molecule type" value="Genomic_DNA"/>
</dbReference>
<dbReference type="SUPFAM" id="SSF56436">
    <property type="entry name" value="C-type lectin-like"/>
    <property type="match status" value="1"/>
</dbReference>
<dbReference type="SUPFAM" id="SSF49854">
    <property type="entry name" value="Spermadhesin, CUB domain"/>
    <property type="match status" value="1"/>
</dbReference>
<comment type="caution">
    <text evidence="2">The sequence shown here is derived from an EMBL/GenBank/DDBJ whole genome shotgun (WGS) entry which is preliminary data.</text>
</comment>
<dbReference type="AlphaFoldDB" id="A0A4C2ACU1"/>
<protein>
    <submittedName>
        <fullName evidence="2">Uncharacterized protein</fullName>
    </submittedName>
</protein>
<feature type="compositionally biased region" description="Basic and acidic residues" evidence="1">
    <location>
        <begin position="174"/>
        <end position="184"/>
    </location>
</feature>
<dbReference type="InterPro" id="IPR016187">
    <property type="entry name" value="CTDL_fold"/>
</dbReference>
<gene>
    <name evidence="2" type="ORF">EVAR_102013_1</name>
</gene>
<dbReference type="CDD" id="cd00037">
    <property type="entry name" value="CLECT"/>
    <property type="match status" value="1"/>
</dbReference>
<evidence type="ECO:0000313" key="2">
    <source>
        <dbReference type="EMBL" id="GBP97632.1"/>
    </source>
</evidence>
<dbReference type="Proteomes" id="UP000299102">
    <property type="component" value="Unassembled WGS sequence"/>
</dbReference>
<dbReference type="InterPro" id="IPR035914">
    <property type="entry name" value="Sperma_CUB_dom_sf"/>
</dbReference>
<name>A0A4C2ACU1_EUMVA</name>
<proteinExistence type="predicted"/>
<feature type="region of interest" description="Disordered" evidence="1">
    <location>
        <begin position="159"/>
        <end position="212"/>
    </location>
</feature>